<name>A0ABV9SW89_9BACT</name>
<sequence>MKKPLSHLSLTVFVALLHLFSCGETELKPTEEYYIKFKVNGEQKEYNTDALNPVTFTFDQNGPVYQAILQVLGPGSDGKKNFINIITRNETVFEVNKSYRMHEAISYQNASLARIIFTWADENGDLYNAVLLKGAFPTLEIKDEGQLMFSGISQDMVTGSFTANIIGPVSPTTGRGNTELSITEGEFKLKLINTVP</sequence>
<keyword evidence="1" id="KW-0732">Signal</keyword>
<accession>A0ABV9SW89</accession>
<dbReference type="RefSeq" id="WP_377061307.1">
    <property type="nucleotide sequence ID" value="NZ_JBHSJJ010000001.1"/>
</dbReference>
<feature type="chain" id="PRO_5046910593" description="DUF4843 domain-containing protein" evidence="1">
    <location>
        <begin position="24"/>
        <end position="196"/>
    </location>
</feature>
<organism evidence="2 3">
    <name type="scientific">Negadavirga shengliensis</name>
    <dbReference type="NCBI Taxonomy" id="1389218"/>
    <lineage>
        <taxon>Bacteria</taxon>
        <taxon>Pseudomonadati</taxon>
        <taxon>Bacteroidota</taxon>
        <taxon>Cytophagia</taxon>
        <taxon>Cytophagales</taxon>
        <taxon>Cyclobacteriaceae</taxon>
        <taxon>Negadavirga</taxon>
    </lineage>
</organism>
<keyword evidence="3" id="KW-1185">Reference proteome</keyword>
<dbReference type="EMBL" id="JBHSJJ010000001">
    <property type="protein sequence ID" value="MFC4870618.1"/>
    <property type="molecule type" value="Genomic_DNA"/>
</dbReference>
<gene>
    <name evidence="2" type="ORF">ACFPFU_02890</name>
</gene>
<reference evidence="3" key="1">
    <citation type="journal article" date="2019" name="Int. J. Syst. Evol. Microbiol.">
        <title>The Global Catalogue of Microorganisms (GCM) 10K type strain sequencing project: providing services to taxonomists for standard genome sequencing and annotation.</title>
        <authorList>
            <consortium name="The Broad Institute Genomics Platform"/>
            <consortium name="The Broad Institute Genome Sequencing Center for Infectious Disease"/>
            <person name="Wu L."/>
            <person name="Ma J."/>
        </authorList>
    </citation>
    <scope>NUCLEOTIDE SEQUENCE [LARGE SCALE GENOMIC DNA]</scope>
    <source>
        <strain evidence="3">CGMCC 4.7466</strain>
    </source>
</reference>
<proteinExistence type="predicted"/>
<dbReference type="Proteomes" id="UP001595818">
    <property type="component" value="Unassembled WGS sequence"/>
</dbReference>
<evidence type="ECO:0008006" key="4">
    <source>
        <dbReference type="Google" id="ProtNLM"/>
    </source>
</evidence>
<evidence type="ECO:0000313" key="3">
    <source>
        <dbReference type="Proteomes" id="UP001595818"/>
    </source>
</evidence>
<evidence type="ECO:0000256" key="1">
    <source>
        <dbReference type="SAM" id="SignalP"/>
    </source>
</evidence>
<comment type="caution">
    <text evidence="2">The sequence shown here is derived from an EMBL/GenBank/DDBJ whole genome shotgun (WGS) entry which is preliminary data.</text>
</comment>
<evidence type="ECO:0000313" key="2">
    <source>
        <dbReference type="EMBL" id="MFC4870618.1"/>
    </source>
</evidence>
<protein>
    <recommendedName>
        <fullName evidence="4">DUF4843 domain-containing protein</fullName>
    </recommendedName>
</protein>
<feature type="signal peptide" evidence="1">
    <location>
        <begin position="1"/>
        <end position="23"/>
    </location>
</feature>